<evidence type="ECO:0000259" key="1">
    <source>
        <dbReference type="Pfam" id="PF09346"/>
    </source>
</evidence>
<dbReference type="SUPFAM" id="SSF160631">
    <property type="entry name" value="SMI1/KNR4-like"/>
    <property type="match status" value="1"/>
</dbReference>
<dbReference type="Gene3D" id="3.40.1580.10">
    <property type="entry name" value="SMI1/KNR4-like"/>
    <property type="match status" value="1"/>
</dbReference>
<dbReference type="RefSeq" id="WP_009010297.1">
    <property type="nucleotide sequence ID" value="NZ_CAUUKV010000043.1"/>
</dbReference>
<dbReference type="Pfam" id="PF09346">
    <property type="entry name" value="SMI1_KNR4"/>
    <property type="match status" value="1"/>
</dbReference>
<dbReference type="OrthoDB" id="1739659at2"/>
<evidence type="ECO:0000313" key="2">
    <source>
        <dbReference type="EMBL" id="SNS12776.1"/>
    </source>
</evidence>
<dbReference type="Proteomes" id="UP000198427">
    <property type="component" value="Unassembled WGS sequence"/>
</dbReference>
<feature type="domain" description="Knr4/Smi1-like" evidence="1">
    <location>
        <begin position="8"/>
        <end position="116"/>
    </location>
</feature>
<sequence length="122" mass="14003">MNTEENNKQIAELAQRLNMKFPSSYVDFLSEIDNGDVFEIKGTGICMYSYADLEERNLTYEVEAFEPNYFMIGQDGDLAYFIRRDNPIDDSIYSNDLGALGASEMKKEADDILRFIALVEEK</sequence>
<evidence type="ECO:0000313" key="3">
    <source>
        <dbReference type="Proteomes" id="UP000198427"/>
    </source>
</evidence>
<dbReference type="InterPro" id="IPR037883">
    <property type="entry name" value="Knr4/Smi1-like_sf"/>
</dbReference>
<dbReference type="EMBL" id="FZNZ01000046">
    <property type="protein sequence ID" value="SNS12776.1"/>
    <property type="molecule type" value="Genomic_DNA"/>
</dbReference>
<gene>
    <name evidence="2" type="ORF">SAMN06265364_1469</name>
</gene>
<reference evidence="2 3" key="1">
    <citation type="submission" date="2017-06" db="EMBL/GenBank/DDBJ databases">
        <authorList>
            <person name="Varghese N."/>
            <person name="Submissions S."/>
        </authorList>
    </citation>
    <scope>NUCLEOTIDE SEQUENCE [LARGE SCALE GENOMIC DNA]</scope>
    <source>
        <strain evidence="2 3">DSM 26989</strain>
    </source>
</reference>
<keyword evidence="3" id="KW-1185">Reference proteome</keyword>
<organism evidence="2 3">
    <name type="scientific">Prevotella jejuni</name>
    <dbReference type="NCBI Taxonomy" id="1177574"/>
    <lineage>
        <taxon>Bacteria</taxon>
        <taxon>Pseudomonadati</taxon>
        <taxon>Bacteroidota</taxon>
        <taxon>Bacteroidia</taxon>
        <taxon>Bacteroidales</taxon>
        <taxon>Prevotellaceae</taxon>
        <taxon>Prevotella</taxon>
    </lineage>
</organism>
<dbReference type="KEGG" id="pje:CRM71_13380"/>
<protein>
    <submittedName>
        <fullName evidence="2">SMI1-KNR4 cell-wall</fullName>
    </submittedName>
</protein>
<dbReference type="AlphaFoldDB" id="A0A2N9QRD5"/>
<dbReference type="GeneID" id="94030329"/>
<proteinExistence type="predicted"/>
<dbReference type="InterPro" id="IPR018958">
    <property type="entry name" value="Knr4/Smi1-like_dom"/>
</dbReference>
<accession>A0A2N9QRD5</accession>
<comment type="caution">
    <text evidence="2">The sequence shown here is derived from an EMBL/GenBank/DDBJ whole genome shotgun (WGS) entry which is preliminary data.</text>
</comment>
<name>A0A2N9QRD5_9BACT</name>